<dbReference type="InterPro" id="IPR039422">
    <property type="entry name" value="MarR/SlyA-like"/>
</dbReference>
<dbReference type="GO" id="GO:0006950">
    <property type="term" value="P:response to stress"/>
    <property type="evidence" value="ECO:0007669"/>
    <property type="project" value="TreeGrafter"/>
</dbReference>
<dbReference type="AlphaFoldDB" id="A0A7I9ZKB3"/>
<dbReference type="Pfam" id="PF12802">
    <property type="entry name" value="MarR_2"/>
    <property type="match status" value="1"/>
</dbReference>
<organism evidence="3 4">
    <name type="scientific">Mycolicibacterium hippocampi</name>
    <dbReference type="NCBI Taxonomy" id="659824"/>
    <lineage>
        <taxon>Bacteria</taxon>
        <taxon>Bacillati</taxon>
        <taxon>Actinomycetota</taxon>
        <taxon>Actinomycetes</taxon>
        <taxon>Mycobacteriales</taxon>
        <taxon>Mycobacteriaceae</taxon>
        <taxon>Mycolicibacterium</taxon>
    </lineage>
</organism>
<dbReference type="InterPro" id="IPR036390">
    <property type="entry name" value="WH_DNA-bd_sf"/>
</dbReference>
<dbReference type="Proteomes" id="UP000465304">
    <property type="component" value="Unassembled WGS sequence"/>
</dbReference>
<accession>A0A7I9ZKB3</accession>
<comment type="caution">
    <text evidence="3">The sequence shown here is derived from an EMBL/GenBank/DDBJ whole genome shotgun (WGS) entry which is preliminary data.</text>
</comment>
<proteinExistence type="predicted"/>
<feature type="region of interest" description="Disordered" evidence="1">
    <location>
        <begin position="155"/>
        <end position="176"/>
    </location>
</feature>
<sequence>MRDMDRDGLEALIAADVRALTAGSDQIGHNFAGRHAMTANDFRALLHVMVAETAGEPLTAGELRKRMGVSGAAITYLVERMITSGHLLRDSDPSDRRKVMLRVADQGMEVAREFFTPLAVHTRRALADVPDGDLAAAHRVFGALVEAMDTFRGQLDNPDAHGATHPAEGSGRVDGR</sequence>
<dbReference type="SMART" id="SM00347">
    <property type="entry name" value="HTH_MARR"/>
    <property type="match status" value="1"/>
</dbReference>
<name>A0A7I9ZKB3_9MYCO</name>
<reference evidence="3 4" key="1">
    <citation type="journal article" date="2019" name="Emerg. Microbes Infect.">
        <title>Comprehensive subspecies identification of 175 nontuberculous mycobacteria species based on 7547 genomic profiles.</title>
        <authorList>
            <person name="Matsumoto Y."/>
            <person name="Kinjo T."/>
            <person name="Motooka D."/>
            <person name="Nabeya D."/>
            <person name="Jung N."/>
            <person name="Uechi K."/>
            <person name="Horii T."/>
            <person name="Iida T."/>
            <person name="Fujita J."/>
            <person name="Nakamura S."/>
        </authorList>
    </citation>
    <scope>NUCLEOTIDE SEQUENCE [LARGE SCALE GENOMIC DNA]</scope>
    <source>
        <strain evidence="3 4">JCM 30996</strain>
    </source>
</reference>
<gene>
    <name evidence="3" type="ORF">MHIP_15610</name>
</gene>
<evidence type="ECO:0000313" key="4">
    <source>
        <dbReference type="Proteomes" id="UP000465304"/>
    </source>
</evidence>
<dbReference type="PANTHER" id="PTHR33164:SF106">
    <property type="entry name" value="TRANSCRIPTIONAL REGULATORY PROTEIN"/>
    <property type="match status" value="1"/>
</dbReference>
<dbReference type="InterPro" id="IPR000835">
    <property type="entry name" value="HTH_MarR-typ"/>
</dbReference>
<keyword evidence="4" id="KW-1185">Reference proteome</keyword>
<dbReference type="Gene3D" id="1.10.10.10">
    <property type="entry name" value="Winged helix-like DNA-binding domain superfamily/Winged helix DNA-binding domain"/>
    <property type="match status" value="1"/>
</dbReference>
<dbReference type="SUPFAM" id="SSF46785">
    <property type="entry name" value="Winged helix' DNA-binding domain"/>
    <property type="match status" value="1"/>
</dbReference>
<dbReference type="PANTHER" id="PTHR33164">
    <property type="entry name" value="TRANSCRIPTIONAL REGULATOR, MARR FAMILY"/>
    <property type="match status" value="1"/>
</dbReference>
<protein>
    <recommendedName>
        <fullName evidence="2">HTH marR-type domain-containing protein</fullName>
    </recommendedName>
</protein>
<feature type="domain" description="HTH marR-type" evidence="2">
    <location>
        <begin position="6"/>
        <end position="146"/>
    </location>
</feature>
<evidence type="ECO:0000256" key="1">
    <source>
        <dbReference type="SAM" id="MobiDB-lite"/>
    </source>
</evidence>
<dbReference type="PROSITE" id="PS50995">
    <property type="entry name" value="HTH_MARR_2"/>
    <property type="match status" value="1"/>
</dbReference>
<dbReference type="InterPro" id="IPR036388">
    <property type="entry name" value="WH-like_DNA-bd_sf"/>
</dbReference>
<dbReference type="GO" id="GO:0003700">
    <property type="term" value="F:DNA-binding transcription factor activity"/>
    <property type="evidence" value="ECO:0007669"/>
    <property type="project" value="InterPro"/>
</dbReference>
<evidence type="ECO:0000313" key="3">
    <source>
        <dbReference type="EMBL" id="GFH01078.1"/>
    </source>
</evidence>
<dbReference type="EMBL" id="BLLB01000002">
    <property type="protein sequence ID" value="GFH01078.1"/>
    <property type="molecule type" value="Genomic_DNA"/>
</dbReference>
<evidence type="ECO:0000259" key="2">
    <source>
        <dbReference type="PROSITE" id="PS50995"/>
    </source>
</evidence>